<feature type="region of interest" description="Disordered" evidence="2">
    <location>
        <begin position="76"/>
        <end position="103"/>
    </location>
</feature>
<evidence type="ECO:0000313" key="5">
    <source>
        <dbReference type="Proteomes" id="UP000069940"/>
    </source>
</evidence>
<evidence type="ECO:0000256" key="2">
    <source>
        <dbReference type="SAM" id="MobiDB-lite"/>
    </source>
</evidence>
<proteinExistence type="predicted"/>
<organism evidence="4 5">
    <name type="scientific">Aedes albopictus</name>
    <name type="common">Asian tiger mosquito</name>
    <name type="synonym">Stegomyia albopicta</name>
    <dbReference type="NCBI Taxonomy" id="7160"/>
    <lineage>
        <taxon>Eukaryota</taxon>
        <taxon>Metazoa</taxon>
        <taxon>Ecdysozoa</taxon>
        <taxon>Arthropoda</taxon>
        <taxon>Hexapoda</taxon>
        <taxon>Insecta</taxon>
        <taxon>Pterygota</taxon>
        <taxon>Neoptera</taxon>
        <taxon>Endopterygota</taxon>
        <taxon>Diptera</taxon>
        <taxon>Nematocera</taxon>
        <taxon>Culicoidea</taxon>
        <taxon>Culicidae</taxon>
        <taxon>Culicinae</taxon>
        <taxon>Aedini</taxon>
        <taxon>Aedes</taxon>
        <taxon>Stegomyia</taxon>
    </lineage>
</organism>
<feature type="region of interest" description="Disordered" evidence="2">
    <location>
        <begin position="1023"/>
        <end position="1065"/>
    </location>
</feature>
<evidence type="ECO:0000259" key="3">
    <source>
        <dbReference type="PROSITE" id="PS51376"/>
    </source>
</evidence>
<protein>
    <recommendedName>
        <fullName evidence="3">DBB domain-containing protein</fullName>
    </recommendedName>
</protein>
<dbReference type="RefSeq" id="XP_062701950.1">
    <property type="nucleotide sequence ID" value="XM_062845966.1"/>
</dbReference>
<feature type="compositionally biased region" description="Basic residues" evidence="2">
    <location>
        <begin position="686"/>
        <end position="695"/>
    </location>
</feature>
<reference evidence="5" key="1">
    <citation type="journal article" date="2015" name="Proc. Natl. Acad. Sci. U.S.A.">
        <title>Genome sequence of the Asian Tiger mosquito, Aedes albopictus, reveals insights into its biology, genetics, and evolution.</title>
        <authorList>
            <person name="Chen X.G."/>
            <person name="Jiang X."/>
            <person name="Gu J."/>
            <person name="Xu M."/>
            <person name="Wu Y."/>
            <person name="Deng Y."/>
            <person name="Zhang C."/>
            <person name="Bonizzoni M."/>
            <person name="Dermauw W."/>
            <person name="Vontas J."/>
            <person name="Armbruster P."/>
            <person name="Huang X."/>
            <person name="Yang Y."/>
            <person name="Zhang H."/>
            <person name="He W."/>
            <person name="Peng H."/>
            <person name="Liu Y."/>
            <person name="Wu K."/>
            <person name="Chen J."/>
            <person name="Lirakis M."/>
            <person name="Topalis P."/>
            <person name="Van Leeuwen T."/>
            <person name="Hall A.B."/>
            <person name="Jiang X."/>
            <person name="Thorpe C."/>
            <person name="Mueller R.L."/>
            <person name="Sun C."/>
            <person name="Waterhouse R.M."/>
            <person name="Yan G."/>
            <person name="Tu Z.J."/>
            <person name="Fang X."/>
            <person name="James A.A."/>
        </authorList>
    </citation>
    <scope>NUCLEOTIDE SEQUENCE [LARGE SCALE GENOMIC DNA]</scope>
    <source>
        <strain evidence="5">Foshan</strain>
    </source>
</reference>
<keyword evidence="1" id="KW-0175">Coiled coil</keyword>
<feature type="compositionally biased region" description="Basic and acidic residues" evidence="2">
    <location>
        <begin position="886"/>
        <end position="896"/>
    </location>
</feature>
<dbReference type="SMART" id="SM01282">
    <property type="entry name" value="DBB"/>
    <property type="match status" value="1"/>
</dbReference>
<feature type="region of interest" description="Disordered" evidence="2">
    <location>
        <begin position="656"/>
        <end position="712"/>
    </location>
</feature>
<dbReference type="SUPFAM" id="SSF48403">
    <property type="entry name" value="Ankyrin repeat"/>
    <property type="match status" value="1"/>
</dbReference>
<dbReference type="PANTHER" id="PTHR16267">
    <property type="entry name" value="BANK1/PIK3AP1 FAMILY MEMBER"/>
    <property type="match status" value="1"/>
</dbReference>
<feature type="domain" description="DBB" evidence="3">
    <location>
        <begin position="414"/>
        <end position="551"/>
    </location>
</feature>
<dbReference type="PROSITE" id="PS51376">
    <property type="entry name" value="DBB"/>
    <property type="match status" value="1"/>
</dbReference>
<dbReference type="InterPro" id="IPR017893">
    <property type="entry name" value="DBB_domain"/>
</dbReference>
<evidence type="ECO:0000256" key="1">
    <source>
        <dbReference type="SAM" id="Coils"/>
    </source>
</evidence>
<feature type="coiled-coil region" evidence="1">
    <location>
        <begin position="944"/>
        <end position="978"/>
    </location>
</feature>
<accession>A0ABM1ZHW6</accession>
<dbReference type="EnsemblMetazoa" id="AALFPA23_018678.R27404">
    <property type="protein sequence ID" value="AALFPA23_018678.P27404"/>
    <property type="gene ID" value="AALFPA23_018678"/>
</dbReference>
<feature type="compositionally biased region" description="Polar residues" evidence="2">
    <location>
        <begin position="91"/>
        <end position="103"/>
    </location>
</feature>
<feature type="compositionally biased region" description="Low complexity" evidence="2">
    <location>
        <begin position="1029"/>
        <end position="1049"/>
    </location>
</feature>
<keyword evidence="5" id="KW-1185">Reference proteome</keyword>
<dbReference type="Pfam" id="PF14545">
    <property type="entry name" value="DBB"/>
    <property type="match status" value="1"/>
</dbReference>
<sequence length="1193" mass="135212">MIRTKTQKKQCNFITQSYVLYILQFSITDNPNYFDEEVATKSNETTSKSFFLFKKRHSSGKLVTSKPVTINTDLQPGAHKRRGSFKGLLRSRSNSTTSPSVKTAATFETSTRKHNTLDYRNHGAAADSIRDRWDSYNDSFSENSANDDVFYSNSIDSKCSSSLFQGRRRENLRSEETISGETRRHSIGTFMMKEHMRTGSISDEVPKMIAPKAPITSKSVQRQGGNPMDAVDDILFVTSRHNEQAIMWVNHLKTCFDKITKQRGRLPFNFLHVKIDEDQINQQLTHRCQYTKLQIVIVCPTLLSLSSQFLQSNLKLLLKPERVLGMLLDVTEARVWEIHKATFPVYNKWRTCVVGDHEQSFVSELLGLATDILGRALRQQPMLNSEGTNLVSSPKPTPAASHSTTSGHQEAFTLFPRKVKVGQSKIIAILNEPLIKDDWIKIKIEKANEIIEITNIKRRNPYTIQFNIPDSCMEISMMIGIRLEKNNVDLGCRPLKCESRLRELEQILKSQDAPMDFLCQSIGIAISDRDKLDTYLLHSFQRNIPPNFHLLNSVDTGDGLKTHRETNPEEYPTLLHFAAYWGLEKLCLQLMDCPGGDVACEMRNISGRTPADLAEIGGHFKLANSFKNFSQMHEFTTMYHYFKGISEASPNKVVIEPKSSSSTPAPINTKERSPMVALKSSPHAGRAPRHQHHHHQSEGYMEMNGSGSDIESSQCEGCNSVSNLNYLNVETSGGSGQDEVDFVVFDSMKQAEKDKEILNNLNSSHEACEGREHDILFNELRITEPEYFESSDVNKSDAFSQECSNLLENCNVYCNNDFDYLIQPSNLPVKTFESESDYLVQPSNIPIHEYSNFDFGSEYQNNPSNKQINVNQEAGREISHLRLSFKKKEQENESKPKSATLKRQESNTSKKSVDDELLEIITDFKNNVFTIQEVEQLVDSWKSRNDVQKSFKDKAEQLQRMREEYERIQQQMKEKLKRPTPFERMKKMFTKSKQTPSKKVSPTATTPSDVCDDIKFSMLAPSSHAHRPISSTSLHSISSGSSGRMSTLSGASVGDSGTHSDSDERKFAHNRGSLMDNYMIPPTPRPVITPAGTPTPVEEKERPCFGSAIANEHYTVFPSNIPVFQEPYNDYVNTPCSPTLNPIDETKETETQVQHIKIQRHEVIYSQLENVRPTLSSFRASTDENQSSSIDEV</sequence>
<name>A0ABM1ZHW6_AEDAL</name>
<dbReference type="GeneID" id="109405641"/>
<dbReference type="InterPro" id="IPR036770">
    <property type="entry name" value="Ankyrin_rpt-contain_sf"/>
</dbReference>
<evidence type="ECO:0000313" key="4">
    <source>
        <dbReference type="EnsemblMetazoa" id="AALFPA23_018678.P27404"/>
    </source>
</evidence>
<feature type="region of interest" description="Disordered" evidence="2">
    <location>
        <begin position="886"/>
        <end position="909"/>
    </location>
</feature>
<feature type="region of interest" description="Disordered" evidence="2">
    <location>
        <begin position="385"/>
        <end position="405"/>
    </location>
</feature>
<dbReference type="PANTHER" id="PTHR16267:SF11">
    <property type="entry name" value="STUMPS, ISOFORM E"/>
    <property type="match status" value="1"/>
</dbReference>
<dbReference type="Proteomes" id="UP000069940">
    <property type="component" value="Unassembled WGS sequence"/>
</dbReference>
<dbReference type="InterPro" id="IPR052446">
    <property type="entry name" value="B-cell_PI3K-Signaling_Adptrs"/>
</dbReference>
<reference evidence="4" key="2">
    <citation type="submission" date="2025-05" db="UniProtKB">
        <authorList>
            <consortium name="EnsemblMetazoa"/>
        </authorList>
    </citation>
    <scope>IDENTIFICATION</scope>
    <source>
        <strain evidence="4">Foshan</strain>
    </source>
</reference>